<dbReference type="Gene3D" id="1.10.268.10">
    <property type="entry name" value="Topoisomerase, domain 3"/>
    <property type="match status" value="1"/>
</dbReference>
<dbReference type="EC" id="5.6.2.2" evidence="3"/>
<dbReference type="GO" id="GO:0005737">
    <property type="term" value="C:cytoplasm"/>
    <property type="evidence" value="ECO:0007669"/>
    <property type="project" value="TreeGrafter"/>
</dbReference>
<evidence type="ECO:0000256" key="1">
    <source>
        <dbReference type="ARBA" id="ARBA00000185"/>
    </source>
</evidence>
<comment type="catalytic activity">
    <reaction evidence="1 7">
        <text>ATP-dependent breakage, passage and rejoining of double-stranded DNA.</text>
        <dbReference type="EC" id="5.6.2.2"/>
    </reaction>
</comment>
<dbReference type="GO" id="GO:0006265">
    <property type="term" value="P:DNA topological change"/>
    <property type="evidence" value="ECO:0007669"/>
    <property type="project" value="UniProtKB-UniRule"/>
</dbReference>
<dbReference type="Gene3D" id="2.120.10.90">
    <property type="entry name" value="DNA gyrase/topoisomerase IV, subunit A, C-terminal"/>
    <property type="match status" value="1"/>
</dbReference>
<dbReference type="GO" id="GO:0005524">
    <property type="term" value="F:ATP binding"/>
    <property type="evidence" value="ECO:0007669"/>
    <property type="project" value="InterPro"/>
</dbReference>
<reference evidence="9 10" key="1">
    <citation type="journal article" date="2016" name="Front. Microbiol.">
        <title>Genomic Resource of Rice Seed Associated Bacteria.</title>
        <authorList>
            <person name="Midha S."/>
            <person name="Bansal K."/>
            <person name="Sharma S."/>
            <person name="Kumar N."/>
            <person name="Patil P.P."/>
            <person name="Chaudhry V."/>
            <person name="Patil P.B."/>
        </authorList>
    </citation>
    <scope>NUCLEOTIDE SEQUENCE [LARGE SCALE GENOMIC DNA]</scope>
    <source>
        <strain evidence="9 10">NS220</strain>
    </source>
</reference>
<dbReference type="PANTHER" id="PTHR43493:SF5">
    <property type="entry name" value="DNA GYRASE SUBUNIT A, CHLOROPLASTIC_MITOCHONDRIAL"/>
    <property type="match status" value="1"/>
</dbReference>
<comment type="caution">
    <text evidence="9">The sequence shown here is derived from an EMBL/GenBank/DDBJ whole genome shotgun (WGS) entry which is preliminary data.</text>
</comment>
<dbReference type="FunFam" id="1.10.268.10:FF:000001">
    <property type="entry name" value="DNA gyrase subunit A"/>
    <property type="match status" value="1"/>
</dbReference>
<dbReference type="PANTHER" id="PTHR43493">
    <property type="entry name" value="DNA GYRASE/TOPOISOMERASE SUBUNIT A"/>
    <property type="match status" value="1"/>
</dbReference>
<dbReference type="PROSITE" id="PS52040">
    <property type="entry name" value="TOPO_IIA"/>
    <property type="match status" value="1"/>
</dbReference>
<feature type="domain" description="Topo IIA-type catalytic" evidence="8">
    <location>
        <begin position="40"/>
        <end position="512"/>
    </location>
</feature>
<evidence type="ECO:0000256" key="3">
    <source>
        <dbReference type="ARBA" id="ARBA00012895"/>
    </source>
</evidence>
<keyword evidence="4 7" id="KW-0799">Topoisomerase</keyword>
<dbReference type="InterPro" id="IPR035516">
    <property type="entry name" value="Gyrase/topoIV_suA_C"/>
</dbReference>
<comment type="similarity">
    <text evidence="2">Belongs to the type II topoisomerase GyrA/ParC subunit family.</text>
</comment>
<dbReference type="InterPro" id="IPR002205">
    <property type="entry name" value="Topo_IIA_dom_A"/>
</dbReference>
<dbReference type="FunFam" id="3.30.1360.40:FF:000002">
    <property type="entry name" value="DNA gyrase subunit A"/>
    <property type="match status" value="1"/>
</dbReference>
<dbReference type="GO" id="GO:0034335">
    <property type="term" value="F:DNA negative supercoiling activity"/>
    <property type="evidence" value="ECO:0007669"/>
    <property type="project" value="UniProtKB-ARBA"/>
</dbReference>
<dbReference type="PATRIC" id="fig|2033.6.peg.376"/>
<protein>
    <recommendedName>
        <fullName evidence="3">DNA topoisomerase (ATP-hydrolyzing)</fullName>
        <ecNumber evidence="3">5.6.2.2</ecNumber>
    </recommendedName>
</protein>
<organism evidence="9 10">
    <name type="scientific">Microbacterium testaceum</name>
    <name type="common">Aureobacterium testaceum</name>
    <name type="synonym">Brevibacterium testaceum</name>
    <dbReference type="NCBI Taxonomy" id="2033"/>
    <lineage>
        <taxon>Bacteria</taxon>
        <taxon>Bacillati</taxon>
        <taxon>Actinomycetota</taxon>
        <taxon>Actinomycetes</taxon>
        <taxon>Micrococcales</taxon>
        <taxon>Microbacteriaceae</taxon>
        <taxon>Microbacterium</taxon>
    </lineage>
</organism>
<dbReference type="EMBL" id="LDRT01000116">
    <property type="protein sequence ID" value="KTR91145.1"/>
    <property type="molecule type" value="Genomic_DNA"/>
</dbReference>
<evidence type="ECO:0000259" key="8">
    <source>
        <dbReference type="PROSITE" id="PS52040"/>
    </source>
</evidence>
<dbReference type="InterPro" id="IPR013758">
    <property type="entry name" value="Topo_IIA_A/C_ab"/>
</dbReference>
<name>A0A147EU17_MICTE</name>
<dbReference type="InterPro" id="IPR050220">
    <property type="entry name" value="Type_II_DNA_Topoisomerases"/>
</dbReference>
<dbReference type="CDD" id="cd00187">
    <property type="entry name" value="TOP4c"/>
    <property type="match status" value="1"/>
</dbReference>
<proteinExistence type="inferred from homology"/>
<evidence type="ECO:0000256" key="2">
    <source>
        <dbReference type="ARBA" id="ARBA00008263"/>
    </source>
</evidence>
<keyword evidence="5 7" id="KW-0238">DNA-binding</keyword>
<dbReference type="GO" id="GO:0009330">
    <property type="term" value="C:DNA topoisomerase type II (double strand cut, ATP-hydrolyzing) complex"/>
    <property type="evidence" value="ECO:0007669"/>
    <property type="project" value="TreeGrafter"/>
</dbReference>
<keyword evidence="6 7" id="KW-0413">Isomerase</keyword>
<evidence type="ECO:0000313" key="9">
    <source>
        <dbReference type="EMBL" id="KTR91145.1"/>
    </source>
</evidence>
<evidence type="ECO:0000256" key="6">
    <source>
        <dbReference type="ARBA" id="ARBA00023235"/>
    </source>
</evidence>
<dbReference type="Pfam" id="PF03989">
    <property type="entry name" value="DNA_gyraseA_C"/>
    <property type="match status" value="4"/>
</dbReference>
<dbReference type="RefSeq" id="WP_058624772.1">
    <property type="nucleotide sequence ID" value="NZ_LDRT01000116.1"/>
</dbReference>
<dbReference type="GO" id="GO:0003677">
    <property type="term" value="F:DNA binding"/>
    <property type="evidence" value="ECO:0007669"/>
    <property type="project" value="UniProtKB-UniRule"/>
</dbReference>
<evidence type="ECO:0000256" key="7">
    <source>
        <dbReference type="PROSITE-ProRule" id="PRU01384"/>
    </source>
</evidence>
<evidence type="ECO:0000313" key="10">
    <source>
        <dbReference type="Proteomes" id="UP000075025"/>
    </source>
</evidence>
<dbReference type="InterPro" id="IPR013757">
    <property type="entry name" value="Topo_IIA_A_a_sf"/>
</dbReference>
<dbReference type="SUPFAM" id="SSF101904">
    <property type="entry name" value="GyrA/ParC C-terminal domain-like"/>
    <property type="match status" value="1"/>
</dbReference>
<dbReference type="OrthoDB" id="9806486at2"/>
<gene>
    <name evidence="9" type="ORF">NS220_14745</name>
</gene>
<dbReference type="SUPFAM" id="SSF56719">
    <property type="entry name" value="Type II DNA topoisomerase"/>
    <property type="match status" value="1"/>
</dbReference>
<dbReference type="Proteomes" id="UP000075025">
    <property type="component" value="Unassembled WGS sequence"/>
</dbReference>
<dbReference type="NCBIfam" id="NF004044">
    <property type="entry name" value="PRK05561.1"/>
    <property type="match status" value="1"/>
</dbReference>
<dbReference type="InterPro" id="IPR006691">
    <property type="entry name" value="GyrA/parC_rep"/>
</dbReference>
<dbReference type="SMART" id="SM00434">
    <property type="entry name" value="TOP4c"/>
    <property type="match status" value="1"/>
</dbReference>
<dbReference type="InterPro" id="IPR013760">
    <property type="entry name" value="Topo_IIA-like_dom_sf"/>
</dbReference>
<sequence length="818" mass="87357">MPDSRSSSPVSERIEDVDVSTEMQGSFLEYAYSVIYSRALPDARDGLKPVQRRILYQMAEMGLRPDRGHVKSARVVGEVMGKLHPHGDAPIYDALVRLAQHFTLRVPLVDGHGNFGSLDDGPAASRYTEARLAPPALALTENLDEDVVDFIPNYDGQFQQPEVLPAAFPNLLVNGATGIAVGMATNMAPHNLIEVVAAATHLLQHPDATVEELMEFVPGPDLPTGGIIVGLDGIKDAYTNGRGTFRTRAKASIESLGPRRTGIVITELPYLVGAERVIEKIKDAVQAKKLAGIADVTDLSDRHHGLRLVIGIKTGFDPKAVLEHLYRLTPLEDSFGINNVALVDGQPQTLGLRDLLRVYLDHRIRVVTRRSEYRLARKRERLHLVEGLLIAILDIDEVIQVIRSSDDGEQARTKLQEVFDLSHLQAEYILELRLRRLTKFSRIELEAERDQLNAEIAQLIELLGSQTLLRQQVARELDAAAEAYGTPRRTMLLNGGPVQPRSSRAAAAAADLQIADSPCRVYLSATGRMVRAELVADAPNGGVVAPTRRSKHDAIRSSVDTTTRGDIGAVTSAGRLVRFSPVDLPSVPANSVQVAAGTKVEQYLALAKGEKIVALVPLADSPTIALGTEQGVVKRVAATELGTKDEIEIISLRDGDRVVGAAPAGDNAELVFVASDAQLLRFDASSVRPQGRSASGMAGIRLSDGARVIAFAVVGASAFDAVVVTVAGSSAALPGTDAGSAKVSAFTEYPAKGRATGGVRAQRLLRGEDALVLAWVGTDPRAVGTDGSVRALPEGGAKRDASGQPLDAVIGAIGTAVR</sequence>
<dbReference type="Gene3D" id="3.30.1360.40">
    <property type="match status" value="1"/>
</dbReference>
<accession>A0A147EU17</accession>
<evidence type="ECO:0000256" key="5">
    <source>
        <dbReference type="ARBA" id="ARBA00023125"/>
    </source>
</evidence>
<dbReference type="Pfam" id="PF00521">
    <property type="entry name" value="DNA_topoisoIV"/>
    <property type="match status" value="1"/>
</dbReference>
<evidence type="ECO:0000256" key="4">
    <source>
        <dbReference type="ARBA" id="ARBA00023029"/>
    </source>
</evidence>
<feature type="active site" description="O-(5'-phospho-DNA)-tyrosine intermediate" evidence="7">
    <location>
        <position position="127"/>
    </location>
</feature>
<dbReference type="Gene3D" id="3.90.199.10">
    <property type="entry name" value="Topoisomerase II, domain 5"/>
    <property type="match status" value="1"/>
</dbReference>
<dbReference type="AlphaFoldDB" id="A0A147EU17"/>